<keyword evidence="5" id="KW-0998">Cell outer membrane</keyword>
<evidence type="ECO:0000259" key="8">
    <source>
        <dbReference type="Pfam" id="PF07980"/>
    </source>
</evidence>
<feature type="domain" description="RagB/SusD" evidence="8">
    <location>
        <begin position="309"/>
        <end position="509"/>
    </location>
</feature>
<feature type="signal peptide" evidence="7">
    <location>
        <begin position="1"/>
        <end position="25"/>
    </location>
</feature>
<evidence type="ECO:0000256" key="4">
    <source>
        <dbReference type="ARBA" id="ARBA00023136"/>
    </source>
</evidence>
<organism evidence="10 11">
    <name type="scientific">Flagellimonas profundi</name>
    <dbReference type="NCBI Taxonomy" id="2915620"/>
    <lineage>
        <taxon>Bacteria</taxon>
        <taxon>Pseudomonadati</taxon>
        <taxon>Bacteroidota</taxon>
        <taxon>Flavobacteriia</taxon>
        <taxon>Flavobacteriales</taxon>
        <taxon>Flavobacteriaceae</taxon>
        <taxon>Flagellimonas</taxon>
    </lineage>
</organism>
<feature type="chain" id="PRO_5046306717" evidence="7">
    <location>
        <begin position="26"/>
        <end position="509"/>
    </location>
</feature>
<comment type="caution">
    <text evidence="10">The sequence shown here is derived from an EMBL/GenBank/DDBJ whole genome shotgun (WGS) entry which is preliminary data.</text>
</comment>
<feature type="domain" description="SusD-like N-terminal" evidence="9">
    <location>
        <begin position="45"/>
        <end position="220"/>
    </location>
</feature>
<evidence type="ECO:0000256" key="1">
    <source>
        <dbReference type="ARBA" id="ARBA00004442"/>
    </source>
</evidence>
<dbReference type="EMBL" id="JAFLNM010000005">
    <property type="protein sequence ID" value="MBO0343311.1"/>
    <property type="molecule type" value="Genomic_DNA"/>
</dbReference>
<sequence>MKSTTISTKLTLVVVLLLGFNSCTDLETTLYSELTPDTEYTTTDTQLATILTAYAPLRDYHEAYFNLQELSTETSAAPAKFGPWDDGGIWARLHRHEWENNLGSIETAWTVYFGGISNCNRFIEEFEATSGDTQDAINELRVLRAQYLFMAMDLFGDIPLVTQFNGAEVNPTRTPKAEVFNFITAELEEVIPTMTETVGGEYYGRFNKWAAMALLANVYLNAETYTGTAQWDKVAQLTQQIIDGGQYFLEPSYLDNFTYQNEGSAENIMVVPYSKTSGQALVMHMKTLHPLNKATYNFTDGPWNGFTALEEFYNSFEDTDARKDMFIVGQQYTSTGEPIMDPNGAIEIDSEGNPDPDGEPLIFTPYINELTPKAFSQSGARIGKFEFENGIALAMDNDVPVYRYAGILLMRAEALWRMDNGSAEAVELVRQVRERAGLGVIDPLTEDDLYNEIQRELAFECHARTVMIRFGRFTDQWWEKTSTDPNKKVYPIPTGARNGNPNLEQNPGY</sequence>
<reference evidence="10 11" key="1">
    <citation type="submission" date="2021-03" db="EMBL/GenBank/DDBJ databases">
        <title>Muricauda lutimaris sp. nov. and Muricauda ruestringensis sp. nov, two marine members of the Flavobacteriaceae isolated from deep sea sediments of Western Pacific.</title>
        <authorList>
            <person name="Zhao S."/>
            <person name="Liu R."/>
        </authorList>
    </citation>
    <scope>NUCLEOTIDE SEQUENCE [LARGE SCALE GENOMIC DNA]</scope>
    <source>
        <strain evidence="10 11">BC31-3-A3</strain>
    </source>
</reference>
<dbReference type="InterPro" id="IPR011990">
    <property type="entry name" value="TPR-like_helical_dom_sf"/>
</dbReference>
<feature type="compositionally biased region" description="Polar residues" evidence="6">
    <location>
        <begin position="497"/>
        <end position="509"/>
    </location>
</feature>
<dbReference type="Pfam" id="PF07980">
    <property type="entry name" value="SusD_RagB"/>
    <property type="match status" value="1"/>
</dbReference>
<feature type="region of interest" description="Disordered" evidence="6">
    <location>
        <begin position="484"/>
        <end position="509"/>
    </location>
</feature>
<proteinExistence type="inferred from homology"/>
<evidence type="ECO:0000259" key="9">
    <source>
        <dbReference type="Pfam" id="PF14322"/>
    </source>
</evidence>
<dbReference type="Gene3D" id="1.25.40.390">
    <property type="match status" value="1"/>
</dbReference>
<comment type="subcellular location">
    <subcellularLocation>
        <location evidence="1">Cell outer membrane</location>
    </subcellularLocation>
</comment>
<keyword evidence="3 7" id="KW-0732">Signal</keyword>
<evidence type="ECO:0000256" key="6">
    <source>
        <dbReference type="SAM" id="MobiDB-lite"/>
    </source>
</evidence>
<dbReference type="Pfam" id="PF14322">
    <property type="entry name" value="SusD-like_3"/>
    <property type="match status" value="1"/>
</dbReference>
<evidence type="ECO:0000313" key="11">
    <source>
        <dbReference type="Proteomes" id="UP000664807"/>
    </source>
</evidence>
<evidence type="ECO:0000256" key="3">
    <source>
        <dbReference type="ARBA" id="ARBA00022729"/>
    </source>
</evidence>
<accession>A0ABS3FJK3</accession>
<dbReference type="RefSeq" id="WP_207030280.1">
    <property type="nucleotide sequence ID" value="NZ_JAFLNM010000005.1"/>
</dbReference>
<evidence type="ECO:0000313" key="10">
    <source>
        <dbReference type="EMBL" id="MBO0343311.1"/>
    </source>
</evidence>
<evidence type="ECO:0000256" key="5">
    <source>
        <dbReference type="ARBA" id="ARBA00023237"/>
    </source>
</evidence>
<evidence type="ECO:0000256" key="2">
    <source>
        <dbReference type="ARBA" id="ARBA00006275"/>
    </source>
</evidence>
<dbReference type="InterPro" id="IPR012944">
    <property type="entry name" value="SusD_RagB_dom"/>
</dbReference>
<name>A0ABS3FJK3_9FLAO</name>
<dbReference type="InterPro" id="IPR033985">
    <property type="entry name" value="SusD-like_N"/>
</dbReference>
<keyword evidence="11" id="KW-1185">Reference proteome</keyword>
<gene>
    <name evidence="10" type="ORF">J0654_16770</name>
</gene>
<protein>
    <submittedName>
        <fullName evidence="10">RagB/SusD family nutrient uptake outer membrane protein</fullName>
    </submittedName>
</protein>
<dbReference type="Proteomes" id="UP000664807">
    <property type="component" value="Unassembled WGS sequence"/>
</dbReference>
<comment type="similarity">
    <text evidence="2">Belongs to the SusD family.</text>
</comment>
<keyword evidence="4" id="KW-0472">Membrane</keyword>
<evidence type="ECO:0000256" key="7">
    <source>
        <dbReference type="SAM" id="SignalP"/>
    </source>
</evidence>
<dbReference type="SUPFAM" id="SSF48452">
    <property type="entry name" value="TPR-like"/>
    <property type="match status" value="1"/>
</dbReference>